<comment type="caution">
    <text evidence="1">The sequence shown here is derived from an EMBL/GenBank/DDBJ whole genome shotgun (WGS) entry which is preliminary data.</text>
</comment>
<evidence type="ECO:0000313" key="2">
    <source>
        <dbReference type="Proteomes" id="UP001162992"/>
    </source>
</evidence>
<protein>
    <submittedName>
        <fullName evidence="1">Uncharacterized protein</fullName>
    </submittedName>
</protein>
<evidence type="ECO:0000313" key="1">
    <source>
        <dbReference type="EMBL" id="KAJ7517953.1"/>
    </source>
</evidence>
<organism evidence="1 2">
    <name type="scientific">Diphasiastrum complanatum</name>
    <name type="common">Issler's clubmoss</name>
    <name type="synonym">Lycopodium complanatum</name>
    <dbReference type="NCBI Taxonomy" id="34168"/>
    <lineage>
        <taxon>Eukaryota</taxon>
        <taxon>Viridiplantae</taxon>
        <taxon>Streptophyta</taxon>
        <taxon>Embryophyta</taxon>
        <taxon>Tracheophyta</taxon>
        <taxon>Lycopodiopsida</taxon>
        <taxon>Lycopodiales</taxon>
        <taxon>Lycopodiaceae</taxon>
        <taxon>Lycopodioideae</taxon>
        <taxon>Diphasiastrum</taxon>
    </lineage>
</organism>
<accession>A0ACC2AK58</accession>
<proteinExistence type="predicted"/>
<name>A0ACC2AK58_DIPCM</name>
<reference evidence="2" key="1">
    <citation type="journal article" date="2024" name="Proc. Natl. Acad. Sci. U.S.A.">
        <title>Extraordinary preservation of gene collinearity over three hundred million years revealed in homosporous lycophytes.</title>
        <authorList>
            <person name="Li C."/>
            <person name="Wickell D."/>
            <person name="Kuo L.Y."/>
            <person name="Chen X."/>
            <person name="Nie B."/>
            <person name="Liao X."/>
            <person name="Peng D."/>
            <person name="Ji J."/>
            <person name="Jenkins J."/>
            <person name="Williams M."/>
            <person name="Shu S."/>
            <person name="Plott C."/>
            <person name="Barry K."/>
            <person name="Rajasekar S."/>
            <person name="Grimwood J."/>
            <person name="Han X."/>
            <person name="Sun S."/>
            <person name="Hou Z."/>
            <person name="He W."/>
            <person name="Dai G."/>
            <person name="Sun C."/>
            <person name="Schmutz J."/>
            <person name="Leebens-Mack J.H."/>
            <person name="Li F.W."/>
            <person name="Wang L."/>
        </authorList>
    </citation>
    <scope>NUCLEOTIDE SEQUENCE [LARGE SCALE GENOMIC DNA]</scope>
    <source>
        <strain evidence="2">cv. PW_Plant_1</strain>
    </source>
</reference>
<sequence>MDIALLAPKSHLFSSFGSTSFSLISSESLSAHVQQFGDYLCEPNREKSAYHRHQRSLARIVVEQWKYVTRSRLLRLKFQNIYKEYPRRLYFAAWKEFLDAKCVKRCHNSKAAMFHQKVAQKRVLLFWRSIMQYKRALKHGLIYFSQLAARWRCKLVLHVLDEHAKLKIWQHTYLRKADHFWRLSLLSRYFSNWQMELKRQNIKQHKIKTSLCKWAEKRIRSTFSYWKAFCFEETCRHSELQKERACDWHNVRLESKALRSLRSILQQRKLLDQSAFLHSHKRFLKRAFSAFQDWLDMRCIKQSNYFSASHSFQINSKKKCWILWKEHLHMLKSLKKAHLLAKLFFVWRAHFQTKKEIKQIQAHQLAKLQKILYKSKLSRIWSHWIIIWRELRSQEVKKAYVVNRSKSYRLRSAMKGWLILAQEKQLHAHVKNKARMLYRTSLQKMVLEALLHFKKKSHEKTITKQSSEKNSTPTAHVGWNRPLPRRPAFILHDSPDLIIPTSSQTQNCTHSAPLTGTANVKHECKKCHLGLTDPEMITNEILWVESILSSYEDLRTEIEQQQADLAVVEQSDLVEQGRKLHQSGQKLAALLQRERIMRPMIQAIAEIMPKLRIKKLLDSCT</sequence>
<dbReference type="EMBL" id="CM055112">
    <property type="protein sequence ID" value="KAJ7517953.1"/>
    <property type="molecule type" value="Genomic_DNA"/>
</dbReference>
<dbReference type="Proteomes" id="UP001162992">
    <property type="component" value="Chromosome 21"/>
</dbReference>
<gene>
    <name evidence="1" type="ORF">O6H91_21G047800</name>
</gene>
<keyword evidence="2" id="KW-1185">Reference proteome</keyword>